<dbReference type="Proteomes" id="UP001443914">
    <property type="component" value="Unassembled WGS sequence"/>
</dbReference>
<organism evidence="2 3">
    <name type="scientific">Saponaria officinalis</name>
    <name type="common">Common soapwort</name>
    <name type="synonym">Lychnis saponaria</name>
    <dbReference type="NCBI Taxonomy" id="3572"/>
    <lineage>
        <taxon>Eukaryota</taxon>
        <taxon>Viridiplantae</taxon>
        <taxon>Streptophyta</taxon>
        <taxon>Embryophyta</taxon>
        <taxon>Tracheophyta</taxon>
        <taxon>Spermatophyta</taxon>
        <taxon>Magnoliopsida</taxon>
        <taxon>eudicotyledons</taxon>
        <taxon>Gunneridae</taxon>
        <taxon>Pentapetalae</taxon>
        <taxon>Caryophyllales</taxon>
        <taxon>Caryophyllaceae</taxon>
        <taxon>Caryophylleae</taxon>
        <taxon>Saponaria</taxon>
    </lineage>
</organism>
<evidence type="ECO:0000313" key="2">
    <source>
        <dbReference type="EMBL" id="KAK9725729.1"/>
    </source>
</evidence>
<protein>
    <submittedName>
        <fullName evidence="2">Uncharacterized protein</fullName>
    </submittedName>
</protein>
<evidence type="ECO:0000256" key="1">
    <source>
        <dbReference type="SAM" id="MobiDB-lite"/>
    </source>
</evidence>
<proteinExistence type="predicted"/>
<evidence type="ECO:0000313" key="3">
    <source>
        <dbReference type="Proteomes" id="UP001443914"/>
    </source>
</evidence>
<gene>
    <name evidence="2" type="ORF">RND81_05G164900</name>
</gene>
<name>A0AAW1L1L3_SAPOF</name>
<dbReference type="AlphaFoldDB" id="A0AAW1L1L3"/>
<dbReference type="EMBL" id="JBDFQZ010000005">
    <property type="protein sequence ID" value="KAK9725729.1"/>
    <property type="molecule type" value="Genomic_DNA"/>
</dbReference>
<comment type="caution">
    <text evidence="2">The sequence shown here is derived from an EMBL/GenBank/DDBJ whole genome shotgun (WGS) entry which is preliminary data.</text>
</comment>
<feature type="region of interest" description="Disordered" evidence="1">
    <location>
        <begin position="146"/>
        <end position="177"/>
    </location>
</feature>
<accession>A0AAW1L1L3</accession>
<sequence>MSKLPRNCLTALKLDHLVPVEQHVFEEIPVPNSPVSADNLCQNQDGAPISDAHQVFDKTPKLNSGICVIEEQSRSIYMEKERLTDVHKVFDEMFVPTFILEMAHLAKTLQVEFGGCDHEIGIDEVYYDPLPELFLTLNQGSVVRSSEDSLLNNEDDDTKRGKNGEIQVGDQCSNSKV</sequence>
<keyword evidence="3" id="KW-1185">Reference proteome</keyword>
<reference evidence="2" key="1">
    <citation type="submission" date="2024-03" db="EMBL/GenBank/DDBJ databases">
        <title>WGS assembly of Saponaria officinalis var. Norfolk2.</title>
        <authorList>
            <person name="Jenkins J."/>
            <person name="Shu S."/>
            <person name="Grimwood J."/>
            <person name="Barry K."/>
            <person name="Goodstein D."/>
            <person name="Schmutz J."/>
            <person name="Leebens-Mack J."/>
            <person name="Osbourn A."/>
        </authorList>
    </citation>
    <scope>NUCLEOTIDE SEQUENCE [LARGE SCALE GENOMIC DNA]</scope>
    <source>
        <strain evidence="2">JIC</strain>
    </source>
</reference>